<feature type="non-terminal residue" evidence="1">
    <location>
        <position position="1"/>
    </location>
</feature>
<evidence type="ECO:0000313" key="1">
    <source>
        <dbReference type="EMBL" id="KAI3372757.1"/>
    </source>
</evidence>
<organism evidence="1 2">
    <name type="scientific">Scortum barcoo</name>
    <name type="common">barcoo grunter</name>
    <dbReference type="NCBI Taxonomy" id="214431"/>
    <lineage>
        <taxon>Eukaryota</taxon>
        <taxon>Metazoa</taxon>
        <taxon>Chordata</taxon>
        <taxon>Craniata</taxon>
        <taxon>Vertebrata</taxon>
        <taxon>Euteleostomi</taxon>
        <taxon>Actinopterygii</taxon>
        <taxon>Neopterygii</taxon>
        <taxon>Teleostei</taxon>
        <taxon>Neoteleostei</taxon>
        <taxon>Acanthomorphata</taxon>
        <taxon>Eupercaria</taxon>
        <taxon>Centrarchiformes</taxon>
        <taxon>Terapontoidei</taxon>
        <taxon>Terapontidae</taxon>
        <taxon>Scortum</taxon>
    </lineage>
</organism>
<keyword evidence="2" id="KW-1185">Reference proteome</keyword>
<dbReference type="EMBL" id="CM041535">
    <property type="protein sequence ID" value="KAI3372757.1"/>
    <property type="molecule type" value="Genomic_DNA"/>
</dbReference>
<proteinExistence type="predicted"/>
<comment type="caution">
    <text evidence="1">The sequence shown here is derived from an EMBL/GenBank/DDBJ whole genome shotgun (WGS) entry which is preliminary data.</text>
</comment>
<sequence length="182" mass="21204">WKKSAMETLGLMTKFTISLMDYYDLNQELILVLEHPVPVTSSDTFSQELQSKNIFHRDIKLENILIETSSDVPRLRLIDFGLSCFTKKTSLYRTFYGTAHIPPEWYQCWTYRAGPTTVWQLGVVLYEILHGTSFETTMFLNNRLTINEQLSQSCQDVLRLCLAADPQQRPSLEQLQLHPWLI</sequence>
<accession>A0ACB8WZN6</accession>
<protein>
    <submittedName>
        <fullName evidence="1">Uncharacterized protein</fullName>
    </submittedName>
</protein>
<reference evidence="1" key="1">
    <citation type="submission" date="2022-04" db="EMBL/GenBank/DDBJ databases">
        <title>Jade perch genome.</title>
        <authorList>
            <person name="Chao B."/>
        </authorList>
    </citation>
    <scope>NUCLEOTIDE SEQUENCE</scope>
    <source>
        <strain evidence="1">CB-2022</strain>
    </source>
</reference>
<gene>
    <name evidence="1" type="ORF">L3Q82_022717</name>
</gene>
<name>A0ACB8WZN6_9TELE</name>
<dbReference type="Proteomes" id="UP000831701">
    <property type="component" value="Chromosome 5"/>
</dbReference>
<evidence type="ECO:0000313" key="2">
    <source>
        <dbReference type="Proteomes" id="UP000831701"/>
    </source>
</evidence>